<dbReference type="GO" id="GO:0006508">
    <property type="term" value="P:proteolysis"/>
    <property type="evidence" value="ECO:0007669"/>
    <property type="project" value="InterPro"/>
</dbReference>
<keyword evidence="2" id="KW-1185">Reference proteome</keyword>
<dbReference type="Pfam" id="PF00112">
    <property type="entry name" value="Peptidase_C1"/>
    <property type="match status" value="1"/>
</dbReference>
<proteinExistence type="predicted"/>
<organism evidence="1 2">
    <name type="scientific">Paramuricea clavata</name>
    <name type="common">Red gorgonian</name>
    <name type="synonym">Violescent sea-whip</name>
    <dbReference type="NCBI Taxonomy" id="317549"/>
    <lineage>
        <taxon>Eukaryota</taxon>
        <taxon>Metazoa</taxon>
        <taxon>Cnidaria</taxon>
        <taxon>Anthozoa</taxon>
        <taxon>Octocorallia</taxon>
        <taxon>Malacalcyonacea</taxon>
        <taxon>Plexauridae</taxon>
        <taxon>Paramuricea</taxon>
    </lineage>
</organism>
<dbReference type="Gene3D" id="3.90.70.10">
    <property type="entry name" value="Cysteine proteinases"/>
    <property type="match status" value="1"/>
</dbReference>
<dbReference type="AlphaFoldDB" id="A0A7D9EP81"/>
<accession>A0A7D9EP81</accession>
<evidence type="ECO:0000313" key="2">
    <source>
        <dbReference type="Proteomes" id="UP001152795"/>
    </source>
</evidence>
<reference evidence="1" key="1">
    <citation type="submission" date="2020-04" db="EMBL/GenBank/DDBJ databases">
        <authorList>
            <person name="Alioto T."/>
            <person name="Alioto T."/>
            <person name="Gomez Garrido J."/>
        </authorList>
    </citation>
    <scope>NUCLEOTIDE SEQUENCE</scope>
    <source>
        <strain evidence="1">A484AB</strain>
    </source>
</reference>
<dbReference type="InterPro" id="IPR000668">
    <property type="entry name" value="Peptidase_C1A_C"/>
</dbReference>
<dbReference type="Proteomes" id="UP001152795">
    <property type="component" value="Unassembled WGS sequence"/>
</dbReference>
<dbReference type="SUPFAM" id="SSF53300">
    <property type="entry name" value="vWA-like"/>
    <property type="match status" value="1"/>
</dbReference>
<dbReference type="InterPro" id="IPR038765">
    <property type="entry name" value="Papain-like_cys_pep_sf"/>
</dbReference>
<comment type="caution">
    <text evidence="1">The sequence shown here is derived from an EMBL/GenBank/DDBJ whole genome shotgun (WGS) entry which is preliminary data.</text>
</comment>
<dbReference type="Gene3D" id="3.40.50.410">
    <property type="entry name" value="von Willebrand factor, type A domain"/>
    <property type="match status" value="1"/>
</dbReference>
<sequence>MSLTGILLDVSGSMESNIGSGTDEEGGPWARSIFKVIDDLIEHDVSCENQVFAFGVGGNGSQEIFDVIGSVKKIENTKIPSYTKNVPATEDHIEKVLEILERNGAYSIRRWANVNVIQRAVSDFVIALILMKLECDQQFLIRFVYEFLPQACREIVPNIPIVGFFGNMLLNAVAYFRPATIEDIRQVVRSAKCYFLRGVGTHSVFSVQDASHIVRGCVDEKELSTERSRELLETVEPFIYGRTPLYEALDEATQLFQGNTAENKLLFVLSDGMPTDGSNKDTQKIRSAVSKLRNSGVKVVSCFITRSTDIQPKRLYDKMSSNWEPGAKFLYSLSSELPTELLPCAILVRRGWTIDTANNETKLFVQVNHPDNLREACDMARNVVFSQDALADLLVSVDLDIYINQTKGSFKAKEQVGGTCYANACAAVLHLAMKRILGREDGYPDFHALKDEMIRMYGSDGAYTIRVLQTLCPKYRLHCQKASVKQAMEAIVKKRPVVATFCLTKEEWEAFRHFYATNPTSVLTADEINVRQRREGAVLTGHAVVLTSYNSKCLTLMNSWGSSWGDMGFFRVKKCRGASARVR</sequence>
<dbReference type="OrthoDB" id="10051861at2759"/>
<dbReference type="EMBL" id="CACRXK020008598">
    <property type="protein sequence ID" value="CAB4015138.1"/>
    <property type="molecule type" value="Genomic_DNA"/>
</dbReference>
<dbReference type="InterPro" id="IPR036465">
    <property type="entry name" value="vWFA_dom_sf"/>
</dbReference>
<dbReference type="SUPFAM" id="SSF54001">
    <property type="entry name" value="Cysteine proteinases"/>
    <property type="match status" value="1"/>
</dbReference>
<dbReference type="CDD" id="cd00198">
    <property type="entry name" value="vWFA"/>
    <property type="match status" value="1"/>
</dbReference>
<gene>
    <name evidence="1" type="ORF">PACLA_8A062145</name>
</gene>
<name>A0A7D9EP81_PARCT</name>
<evidence type="ECO:0000313" key="1">
    <source>
        <dbReference type="EMBL" id="CAB4015138.1"/>
    </source>
</evidence>
<protein>
    <submittedName>
        <fullName evidence="1">Uncharacterized protein LOC113681283</fullName>
    </submittedName>
</protein>
<dbReference type="GO" id="GO:0008234">
    <property type="term" value="F:cysteine-type peptidase activity"/>
    <property type="evidence" value="ECO:0007669"/>
    <property type="project" value="InterPro"/>
</dbReference>